<protein>
    <recommendedName>
        <fullName evidence="2">Ribosome-binding factor A</fullName>
    </recommendedName>
</protein>
<comment type="function">
    <text evidence="2">One of several proteins that assist in the late maturation steps of the functional core of the 30S ribosomal subunit. Associates with free 30S ribosomal subunits (but not with 30S subunits that are part of 70S ribosomes or polysomes). Required for efficient processing of 16S rRNA. May interact with the 5'-terminal helix region of 16S rRNA.</text>
</comment>
<dbReference type="NCBIfam" id="NF001806">
    <property type="entry name" value="PRK00521.3-4"/>
    <property type="match status" value="1"/>
</dbReference>
<comment type="similarity">
    <text evidence="2">Belongs to the RbfA family.</text>
</comment>
<keyword evidence="1 2" id="KW-0690">Ribosome biogenesis</keyword>
<gene>
    <name evidence="2" type="primary">rbfA</name>
    <name evidence="3" type="ORF">HELGO_WM34586</name>
</gene>
<evidence type="ECO:0000313" key="3">
    <source>
        <dbReference type="EMBL" id="CAA6804939.1"/>
    </source>
</evidence>
<comment type="subcellular location">
    <subcellularLocation>
        <location evidence="2">Cytoplasm</location>
    </subcellularLocation>
</comment>
<comment type="subunit">
    <text evidence="2">Monomer. Binds 30S ribosomal subunits, but not 50S ribosomal subunits or 70S ribosomes.</text>
</comment>
<accession>A0A6S6SHX2</accession>
<dbReference type="GO" id="GO:0030490">
    <property type="term" value="P:maturation of SSU-rRNA"/>
    <property type="evidence" value="ECO:0007669"/>
    <property type="project" value="UniProtKB-UniRule"/>
</dbReference>
<dbReference type="HAMAP" id="MF_00003">
    <property type="entry name" value="RbfA"/>
    <property type="match status" value="1"/>
</dbReference>
<dbReference type="InterPro" id="IPR015946">
    <property type="entry name" value="KH_dom-like_a/b"/>
</dbReference>
<proteinExistence type="inferred from homology"/>
<dbReference type="SUPFAM" id="SSF89919">
    <property type="entry name" value="Ribosome-binding factor A, RbfA"/>
    <property type="match status" value="1"/>
</dbReference>
<dbReference type="AlphaFoldDB" id="A0A6S6SHX2"/>
<evidence type="ECO:0000256" key="1">
    <source>
        <dbReference type="ARBA" id="ARBA00022517"/>
    </source>
</evidence>
<name>A0A6S6SHX2_9BACT</name>
<dbReference type="Gene3D" id="3.30.300.20">
    <property type="match status" value="1"/>
</dbReference>
<sequence length="121" mass="14126">MLKNKSVKLLKTESLLKEVISEAFGTLGDLELRGLCVTDVDCAKGKYDAKVYVDPMMFDERERVLILRKLKKAKGLLQEYCLSSEGWYRCPKLSFYFDDMLAHQNKMEKLFEKVREEFGEN</sequence>
<evidence type="ECO:0000256" key="2">
    <source>
        <dbReference type="HAMAP-Rule" id="MF_00003"/>
    </source>
</evidence>
<dbReference type="EMBL" id="CACVAW010000017">
    <property type="protein sequence ID" value="CAA6804939.1"/>
    <property type="molecule type" value="Genomic_DNA"/>
</dbReference>
<dbReference type="Pfam" id="PF02033">
    <property type="entry name" value="RBFA"/>
    <property type="match status" value="1"/>
</dbReference>
<dbReference type="NCBIfam" id="TIGR00082">
    <property type="entry name" value="rbfA"/>
    <property type="match status" value="1"/>
</dbReference>
<reference evidence="3" key="1">
    <citation type="submission" date="2020-01" db="EMBL/GenBank/DDBJ databases">
        <authorList>
            <person name="Meier V. D."/>
            <person name="Meier V D."/>
        </authorList>
    </citation>
    <scope>NUCLEOTIDE SEQUENCE</scope>
    <source>
        <strain evidence="3">HLG_WM_MAG_12</strain>
    </source>
</reference>
<keyword evidence="2" id="KW-0963">Cytoplasm</keyword>
<organism evidence="3">
    <name type="scientific">uncultured Campylobacterales bacterium</name>
    <dbReference type="NCBI Taxonomy" id="352960"/>
    <lineage>
        <taxon>Bacteria</taxon>
        <taxon>Pseudomonadati</taxon>
        <taxon>Campylobacterota</taxon>
        <taxon>Epsilonproteobacteria</taxon>
        <taxon>Campylobacterales</taxon>
        <taxon>environmental samples</taxon>
    </lineage>
</organism>
<dbReference type="InterPro" id="IPR000238">
    <property type="entry name" value="RbfA"/>
</dbReference>
<dbReference type="GO" id="GO:0005737">
    <property type="term" value="C:cytoplasm"/>
    <property type="evidence" value="ECO:0007669"/>
    <property type="project" value="UniProtKB-SubCell"/>
</dbReference>
<dbReference type="InterPro" id="IPR023799">
    <property type="entry name" value="RbfA_dom_sf"/>
</dbReference>